<dbReference type="GO" id="GO:0003676">
    <property type="term" value="F:nucleic acid binding"/>
    <property type="evidence" value="ECO:0007669"/>
    <property type="project" value="InterPro"/>
</dbReference>
<dbReference type="Gene3D" id="3.30.420.10">
    <property type="entry name" value="Ribonuclease H-like superfamily/Ribonuclease H"/>
    <property type="match status" value="1"/>
</dbReference>
<dbReference type="EMBL" id="BAABME010003862">
    <property type="protein sequence ID" value="GAA0160366.1"/>
    <property type="molecule type" value="Genomic_DNA"/>
</dbReference>
<keyword evidence="2" id="KW-1185">Reference proteome</keyword>
<dbReference type="PANTHER" id="PTHR47169:SF2">
    <property type="entry name" value="OS01G0541250 PROTEIN"/>
    <property type="match status" value="1"/>
</dbReference>
<dbReference type="PANTHER" id="PTHR47169">
    <property type="entry name" value="OS01G0541250 PROTEIN"/>
    <property type="match status" value="1"/>
</dbReference>
<dbReference type="InterPro" id="IPR036397">
    <property type="entry name" value="RNaseH_sf"/>
</dbReference>
<gene>
    <name evidence="1" type="ORF">LIER_16938</name>
</gene>
<accession>A0AAV3QB05</accession>
<protein>
    <recommendedName>
        <fullName evidence="3">Transposase</fullName>
    </recommendedName>
</protein>
<evidence type="ECO:0000313" key="2">
    <source>
        <dbReference type="Proteomes" id="UP001454036"/>
    </source>
</evidence>
<evidence type="ECO:0008006" key="3">
    <source>
        <dbReference type="Google" id="ProtNLM"/>
    </source>
</evidence>
<sequence length="191" mass="22237">MESILIDFQQYDRVVIGEKWFYMSQESEKYYLLPEENEPYRTCKSKRFIPKVMFLAAVARPYFDTYVNVLFDGKIGIFPFIYKEPAKRNNKNRVAGTLETRPILSITQDVIRSCLIEKVLPAIKEKWPHYSRNSTIYIQQDNARPHISPFDDKFCEAAQGDGFDIQLTCQPPNSPDLNVLDLVLKLLILCS</sequence>
<proteinExistence type="predicted"/>
<reference evidence="1 2" key="1">
    <citation type="submission" date="2024-01" db="EMBL/GenBank/DDBJ databases">
        <title>The complete chloroplast genome sequence of Lithospermum erythrorhizon: insights into the phylogenetic relationship among Boraginaceae species and the maternal lineages of purple gromwells.</title>
        <authorList>
            <person name="Okada T."/>
            <person name="Watanabe K."/>
        </authorList>
    </citation>
    <scope>NUCLEOTIDE SEQUENCE [LARGE SCALE GENOMIC DNA]</scope>
</reference>
<dbReference type="Proteomes" id="UP001454036">
    <property type="component" value="Unassembled WGS sequence"/>
</dbReference>
<name>A0AAV3QB05_LITER</name>
<organism evidence="1 2">
    <name type="scientific">Lithospermum erythrorhizon</name>
    <name type="common">Purple gromwell</name>
    <name type="synonym">Lithospermum officinale var. erythrorhizon</name>
    <dbReference type="NCBI Taxonomy" id="34254"/>
    <lineage>
        <taxon>Eukaryota</taxon>
        <taxon>Viridiplantae</taxon>
        <taxon>Streptophyta</taxon>
        <taxon>Embryophyta</taxon>
        <taxon>Tracheophyta</taxon>
        <taxon>Spermatophyta</taxon>
        <taxon>Magnoliopsida</taxon>
        <taxon>eudicotyledons</taxon>
        <taxon>Gunneridae</taxon>
        <taxon>Pentapetalae</taxon>
        <taxon>asterids</taxon>
        <taxon>lamiids</taxon>
        <taxon>Boraginales</taxon>
        <taxon>Boraginaceae</taxon>
        <taxon>Boraginoideae</taxon>
        <taxon>Lithospermeae</taxon>
        <taxon>Lithospermum</taxon>
    </lineage>
</organism>
<comment type="caution">
    <text evidence="1">The sequence shown here is derived from an EMBL/GenBank/DDBJ whole genome shotgun (WGS) entry which is preliminary data.</text>
</comment>
<evidence type="ECO:0000313" key="1">
    <source>
        <dbReference type="EMBL" id="GAA0160366.1"/>
    </source>
</evidence>
<dbReference type="AlphaFoldDB" id="A0AAV3QB05"/>